<feature type="coiled-coil region" evidence="1">
    <location>
        <begin position="362"/>
        <end position="389"/>
    </location>
</feature>
<name>A0AAD7C615_9AGAR</name>
<evidence type="ECO:0000313" key="3">
    <source>
        <dbReference type="EMBL" id="KAJ7639516.1"/>
    </source>
</evidence>
<sequence>MDACFTQKKNKGAPDPEKTHPDTHFVPEDLSRKMEEYVEAVRQGAEKEKKARAGKTKTKGEGKGKGRAAHIVDSEDEEDGYEHEEIKVPRSALNNCRNSFTAADENRAKANTAKYDDTGLMAMLCRHDRVLWVVNMHSAGGKQFNVLLLMEILFQHIPRKATIGILYNIACQLERGARKWGWLDRYLACLIFAVSIFHAFGHDWACQMRFHPRKRKGFGFTNGEGCERLWHAISHLIAHLRISEYYRRLYTLDMQLKAEDEKNLFDLGKWLKRRTLHSVQKRAEAEGILEECGVELEELREEWEKQLTAQTKPLQRQSKNMAQKAVDQILALRKAWDIRQRQLKEAHDAFQRAVDDEDEEEIAVQTAEMEKHETALKETKKKLKNKEAALGANEKSRLKEVAKSKFYELRMRARGFKHRLRAKLQERKFAMDGVERRLRHLTVREQQLRDHASKGLKRKDPGISELCKHYNQMVHEGGEDDGVPPNAVAPENIDPKGMWHLDVDDAIWQDVGLDDDEDDDDGAPPRWLADDDVRKGILAMLDIDRADEEDETLQRERRAMQVWFAEEWELVNSAMDNADNRGEKYAFWQRRQRLLGLCAEWQRHAPPCDDSELPEWGPSRTDIMQARYKAATAWRGQDLYGEEEVVEGEGEEEYLSRYQTFDEMDAVAGYLGGDEDEGEGADEASAEDAAAVYEWEE</sequence>
<dbReference type="EMBL" id="JARKIF010000005">
    <property type="protein sequence ID" value="KAJ7639516.1"/>
    <property type="molecule type" value="Genomic_DNA"/>
</dbReference>
<gene>
    <name evidence="3" type="ORF">FB45DRAFT_977229</name>
</gene>
<feature type="region of interest" description="Disordered" evidence="2">
    <location>
        <begin position="1"/>
        <end position="69"/>
    </location>
</feature>
<feature type="region of interest" description="Disordered" evidence="2">
    <location>
        <begin position="670"/>
        <end position="697"/>
    </location>
</feature>
<keyword evidence="4" id="KW-1185">Reference proteome</keyword>
<dbReference type="PANTHER" id="PTHR33096">
    <property type="entry name" value="CXC2 DOMAIN-CONTAINING PROTEIN"/>
    <property type="match status" value="1"/>
</dbReference>
<reference evidence="3" key="1">
    <citation type="submission" date="2023-03" db="EMBL/GenBank/DDBJ databases">
        <title>Massive genome expansion in bonnet fungi (Mycena s.s.) driven by repeated elements and novel gene families across ecological guilds.</title>
        <authorList>
            <consortium name="Lawrence Berkeley National Laboratory"/>
            <person name="Harder C.B."/>
            <person name="Miyauchi S."/>
            <person name="Viragh M."/>
            <person name="Kuo A."/>
            <person name="Thoen E."/>
            <person name="Andreopoulos B."/>
            <person name="Lu D."/>
            <person name="Skrede I."/>
            <person name="Drula E."/>
            <person name="Henrissat B."/>
            <person name="Morin E."/>
            <person name="Kohler A."/>
            <person name="Barry K."/>
            <person name="LaButti K."/>
            <person name="Morin E."/>
            <person name="Salamov A."/>
            <person name="Lipzen A."/>
            <person name="Mereny Z."/>
            <person name="Hegedus B."/>
            <person name="Baldrian P."/>
            <person name="Stursova M."/>
            <person name="Weitz H."/>
            <person name="Taylor A."/>
            <person name="Grigoriev I.V."/>
            <person name="Nagy L.G."/>
            <person name="Martin F."/>
            <person name="Kauserud H."/>
        </authorList>
    </citation>
    <scope>NUCLEOTIDE SEQUENCE</scope>
    <source>
        <strain evidence="3">9284</strain>
    </source>
</reference>
<keyword evidence="1" id="KW-0175">Coiled coil</keyword>
<evidence type="ECO:0000256" key="1">
    <source>
        <dbReference type="SAM" id="Coils"/>
    </source>
</evidence>
<accession>A0AAD7C615</accession>
<dbReference type="PANTHER" id="PTHR33096:SF1">
    <property type="entry name" value="CXC1-LIKE CYSTEINE CLUSTER ASSOCIATED WITH KDZ TRANSPOSASES DOMAIN-CONTAINING PROTEIN"/>
    <property type="match status" value="1"/>
</dbReference>
<feature type="compositionally biased region" description="Basic and acidic residues" evidence="2">
    <location>
        <begin position="12"/>
        <end position="36"/>
    </location>
</feature>
<proteinExistence type="predicted"/>
<feature type="compositionally biased region" description="Acidic residues" evidence="2">
    <location>
        <begin position="673"/>
        <end position="686"/>
    </location>
</feature>
<dbReference type="AlphaFoldDB" id="A0AAD7C615"/>
<evidence type="ECO:0000256" key="2">
    <source>
        <dbReference type="SAM" id="MobiDB-lite"/>
    </source>
</evidence>
<dbReference type="Proteomes" id="UP001221142">
    <property type="component" value="Unassembled WGS sequence"/>
</dbReference>
<organism evidence="3 4">
    <name type="scientific">Roridomyces roridus</name>
    <dbReference type="NCBI Taxonomy" id="1738132"/>
    <lineage>
        <taxon>Eukaryota</taxon>
        <taxon>Fungi</taxon>
        <taxon>Dikarya</taxon>
        <taxon>Basidiomycota</taxon>
        <taxon>Agaricomycotina</taxon>
        <taxon>Agaricomycetes</taxon>
        <taxon>Agaricomycetidae</taxon>
        <taxon>Agaricales</taxon>
        <taxon>Marasmiineae</taxon>
        <taxon>Mycenaceae</taxon>
        <taxon>Roridomyces</taxon>
    </lineage>
</organism>
<comment type="caution">
    <text evidence="3">The sequence shown here is derived from an EMBL/GenBank/DDBJ whole genome shotgun (WGS) entry which is preliminary data.</text>
</comment>
<dbReference type="Pfam" id="PF18758">
    <property type="entry name" value="KDZ"/>
    <property type="match status" value="1"/>
</dbReference>
<evidence type="ECO:0000313" key="4">
    <source>
        <dbReference type="Proteomes" id="UP001221142"/>
    </source>
</evidence>
<dbReference type="InterPro" id="IPR040521">
    <property type="entry name" value="KDZ"/>
</dbReference>
<protein>
    <submittedName>
        <fullName evidence="3">Uncharacterized protein</fullName>
    </submittedName>
</protein>